<dbReference type="InterPro" id="IPR036271">
    <property type="entry name" value="Tet_transcr_reg_TetR-rel_C_sf"/>
</dbReference>
<gene>
    <name evidence="6" type="ORF">EV207_1687</name>
</gene>
<protein>
    <submittedName>
        <fullName evidence="6">TetR family transcriptional regulator</fullName>
    </submittedName>
</protein>
<dbReference type="InterPro" id="IPR009057">
    <property type="entry name" value="Homeodomain-like_sf"/>
</dbReference>
<proteinExistence type="predicted"/>
<keyword evidence="1" id="KW-0805">Transcription regulation</keyword>
<evidence type="ECO:0000256" key="2">
    <source>
        <dbReference type="ARBA" id="ARBA00023125"/>
    </source>
</evidence>
<dbReference type="SUPFAM" id="SSF48498">
    <property type="entry name" value="Tetracyclin repressor-like, C-terminal domain"/>
    <property type="match status" value="1"/>
</dbReference>
<dbReference type="InterPro" id="IPR001647">
    <property type="entry name" value="HTH_TetR"/>
</dbReference>
<dbReference type="InterPro" id="IPR050109">
    <property type="entry name" value="HTH-type_TetR-like_transc_reg"/>
</dbReference>
<sequence length="194" mass="22891">METKDKIKSISLKMFAERGFEGTSLAQIAAGVGIKKPSLYNYYSGKEELFWAVFQGVLWDYVAHIEERYANLQEHTVETTLRELLYCTCKYYWEHEDESALLKRVMLFPYPPLEEKVRSEFLVSEEATTRILKEVFQKGMDEGVIKERELVDLLATFYCLIDGLFVQMFYYPKQHFESKLESAWRIFWSGIQLT</sequence>
<evidence type="ECO:0000259" key="5">
    <source>
        <dbReference type="PROSITE" id="PS50977"/>
    </source>
</evidence>
<evidence type="ECO:0000256" key="1">
    <source>
        <dbReference type="ARBA" id="ARBA00023015"/>
    </source>
</evidence>
<dbReference type="GO" id="GO:0000976">
    <property type="term" value="F:transcription cis-regulatory region binding"/>
    <property type="evidence" value="ECO:0007669"/>
    <property type="project" value="TreeGrafter"/>
</dbReference>
<keyword evidence="2 4" id="KW-0238">DNA-binding</keyword>
<dbReference type="OrthoDB" id="509229at2"/>
<dbReference type="EMBL" id="SLXK01000068">
    <property type="protein sequence ID" value="TCP18999.1"/>
    <property type="molecule type" value="Genomic_DNA"/>
</dbReference>
<dbReference type="Gene3D" id="1.10.10.60">
    <property type="entry name" value="Homeodomain-like"/>
    <property type="match status" value="1"/>
</dbReference>
<evidence type="ECO:0000313" key="7">
    <source>
        <dbReference type="Proteomes" id="UP000295416"/>
    </source>
</evidence>
<dbReference type="SUPFAM" id="SSF46689">
    <property type="entry name" value="Homeodomain-like"/>
    <property type="match status" value="1"/>
</dbReference>
<dbReference type="Pfam" id="PF00440">
    <property type="entry name" value="TetR_N"/>
    <property type="match status" value="1"/>
</dbReference>
<organism evidence="6 7">
    <name type="scientific">Scopulibacillus darangshiensis</name>
    <dbReference type="NCBI Taxonomy" id="442528"/>
    <lineage>
        <taxon>Bacteria</taxon>
        <taxon>Bacillati</taxon>
        <taxon>Bacillota</taxon>
        <taxon>Bacilli</taxon>
        <taxon>Bacillales</taxon>
        <taxon>Sporolactobacillaceae</taxon>
        <taxon>Scopulibacillus</taxon>
    </lineage>
</organism>
<dbReference type="Proteomes" id="UP000295416">
    <property type="component" value="Unassembled WGS sequence"/>
</dbReference>
<dbReference type="PANTHER" id="PTHR30055:SF238">
    <property type="entry name" value="MYCOFACTOCIN BIOSYNTHESIS TRANSCRIPTIONAL REGULATOR MFTR-RELATED"/>
    <property type="match status" value="1"/>
</dbReference>
<accession>A0A4R2NCR3</accession>
<evidence type="ECO:0000256" key="3">
    <source>
        <dbReference type="ARBA" id="ARBA00023163"/>
    </source>
</evidence>
<dbReference type="GO" id="GO:0003700">
    <property type="term" value="F:DNA-binding transcription factor activity"/>
    <property type="evidence" value="ECO:0007669"/>
    <property type="project" value="TreeGrafter"/>
</dbReference>
<reference evidence="6 7" key="1">
    <citation type="submission" date="2019-03" db="EMBL/GenBank/DDBJ databases">
        <title>Genomic Encyclopedia of Type Strains, Phase IV (KMG-IV): sequencing the most valuable type-strain genomes for metagenomic binning, comparative biology and taxonomic classification.</title>
        <authorList>
            <person name="Goeker M."/>
        </authorList>
    </citation>
    <scope>NUCLEOTIDE SEQUENCE [LARGE SCALE GENOMIC DNA]</scope>
    <source>
        <strain evidence="6 7">DSM 19377</strain>
    </source>
</reference>
<keyword evidence="7" id="KW-1185">Reference proteome</keyword>
<keyword evidence="3" id="KW-0804">Transcription</keyword>
<dbReference type="AlphaFoldDB" id="A0A4R2NCR3"/>
<comment type="caution">
    <text evidence="6">The sequence shown here is derived from an EMBL/GenBank/DDBJ whole genome shotgun (WGS) entry which is preliminary data.</text>
</comment>
<dbReference type="RefSeq" id="WP_132748537.1">
    <property type="nucleotide sequence ID" value="NZ_SLXK01000068.1"/>
</dbReference>
<feature type="DNA-binding region" description="H-T-H motif" evidence="4">
    <location>
        <begin position="24"/>
        <end position="43"/>
    </location>
</feature>
<dbReference type="PRINTS" id="PR00455">
    <property type="entry name" value="HTHTETR"/>
</dbReference>
<evidence type="ECO:0000313" key="6">
    <source>
        <dbReference type="EMBL" id="TCP18999.1"/>
    </source>
</evidence>
<dbReference type="PROSITE" id="PS50977">
    <property type="entry name" value="HTH_TETR_2"/>
    <property type="match status" value="1"/>
</dbReference>
<dbReference type="Gene3D" id="1.10.357.10">
    <property type="entry name" value="Tetracycline Repressor, domain 2"/>
    <property type="match status" value="1"/>
</dbReference>
<dbReference type="PANTHER" id="PTHR30055">
    <property type="entry name" value="HTH-TYPE TRANSCRIPTIONAL REGULATOR RUTR"/>
    <property type="match status" value="1"/>
</dbReference>
<feature type="domain" description="HTH tetR-type" evidence="5">
    <location>
        <begin position="1"/>
        <end position="61"/>
    </location>
</feature>
<evidence type="ECO:0000256" key="4">
    <source>
        <dbReference type="PROSITE-ProRule" id="PRU00335"/>
    </source>
</evidence>
<name>A0A4R2NCR3_9BACL</name>